<keyword evidence="5" id="KW-1185">Reference proteome</keyword>
<sequence length="457" mass="52437">MKYPTIWYKDFTRHSQRSRDALLKSLATIKACVKDHFVASAPGLILLDTADTSDAVCVLLEEAFQRHERTIVVIFDNEMYRSEVIWELLFAGASKVYDFEHTPLIHQVIEEQLNRWHTIEGLIQTDFVKENLIGESAIWKNTLREMIEIATYSESSVLIIGESGTGKEMLSRLVHHFDPRRPKGNIVLVDCTTISPELSGSEFFGHEKGAFTGAVNAREGAFSLANNGTLFLDEIGELPLRLQAELLRVIQEGMYKPIGDNFWKKTVFRLVGATNRLLDQEVRNGRFRLDLYYRLSSWVCKVPSLEERREDIPLLAQRFFEKSFQKRDLPSIDASLMAYLTCRSYQGNVRELQQLIQRIANQHVGKSPITLADIPSLDRPERQILVESLPSSNDEYQNAIQKILERGLNLRELRDLTTQTAIELTLRREKGRVAQAANRLGITSRAIQFRKTRKQEE</sequence>
<dbReference type="Proteomes" id="UP000251993">
    <property type="component" value="Chromosome"/>
</dbReference>
<reference evidence="4 5" key="1">
    <citation type="submission" date="2018-07" db="EMBL/GenBank/DDBJ databases">
        <title>Genome sequencing of Runella.</title>
        <authorList>
            <person name="Baek M.-G."/>
            <person name="Yi H."/>
        </authorList>
    </citation>
    <scope>NUCLEOTIDE SEQUENCE [LARGE SCALE GENOMIC DNA]</scope>
    <source>
        <strain evidence="4 5">HYN0085</strain>
    </source>
</reference>
<evidence type="ECO:0000313" key="4">
    <source>
        <dbReference type="EMBL" id="AXE21099.1"/>
    </source>
</evidence>
<dbReference type="Pfam" id="PF00158">
    <property type="entry name" value="Sigma54_activat"/>
    <property type="match status" value="1"/>
</dbReference>
<organism evidence="4 5">
    <name type="scientific">Runella rosea</name>
    <dbReference type="NCBI Taxonomy" id="2259595"/>
    <lineage>
        <taxon>Bacteria</taxon>
        <taxon>Pseudomonadati</taxon>
        <taxon>Bacteroidota</taxon>
        <taxon>Cytophagia</taxon>
        <taxon>Cytophagales</taxon>
        <taxon>Spirosomataceae</taxon>
        <taxon>Runella</taxon>
    </lineage>
</organism>
<evidence type="ECO:0000259" key="3">
    <source>
        <dbReference type="PROSITE" id="PS50045"/>
    </source>
</evidence>
<gene>
    <name evidence="4" type="ORF">DR864_26865</name>
</gene>
<keyword evidence="2" id="KW-0067">ATP-binding</keyword>
<dbReference type="GO" id="GO:0006355">
    <property type="term" value="P:regulation of DNA-templated transcription"/>
    <property type="evidence" value="ECO:0007669"/>
    <property type="project" value="InterPro"/>
</dbReference>
<dbReference type="PROSITE" id="PS50045">
    <property type="entry name" value="SIGMA54_INTERACT_4"/>
    <property type="match status" value="1"/>
</dbReference>
<dbReference type="PANTHER" id="PTHR32071">
    <property type="entry name" value="TRANSCRIPTIONAL REGULATORY PROTEIN"/>
    <property type="match status" value="1"/>
</dbReference>
<dbReference type="InterPro" id="IPR003593">
    <property type="entry name" value="AAA+_ATPase"/>
</dbReference>
<dbReference type="InterPro" id="IPR002078">
    <property type="entry name" value="Sigma_54_int"/>
</dbReference>
<dbReference type="AlphaFoldDB" id="A0A344TR28"/>
<dbReference type="KEGG" id="run:DR864_26865"/>
<dbReference type="PROSITE" id="PS00675">
    <property type="entry name" value="SIGMA54_INTERACT_1"/>
    <property type="match status" value="1"/>
</dbReference>
<feature type="domain" description="Sigma-54 factor interaction" evidence="3">
    <location>
        <begin position="132"/>
        <end position="361"/>
    </location>
</feature>
<dbReference type="RefSeq" id="WP_114069861.1">
    <property type="nucleotide sequence ID" value="NZ_CP030850.1"/>
</dbReference>
<name>A0A344TR28_9BACT</name>
<dbReference type="Gene3D" id="1.10.8.60">
    <property type="match status" value="1"/>
</dbReference>
<dbReference type="InterPro" id="IPR025943">
    <property type="entry name" value="Sigma_54_int_dom_ATP-bd_2"/>
</dbReference>
<dbReference type="Pfam" id="PF25601">
    <property type="entry name" value="AAA_lid_14"/>
    <property type="match status" value="1"/>
</dbReference>
<dbReference type="OrthoDB" id="9782110at2"/>
<dbReference type="Gene3D" id="3.40.50.300">
    <property type="entry name" value="P-loop containing nucleotide triphosphate hydrolases"/>
    <property type="match status" value="1"/>
</dbReference>
<keyword evidence="1" id="KW-0547">Nucleotide-binding</keyword>
<proteinExistence type="predicted"/>
<dbReference type="CDD" id="cd00009">
    <property type="entry name" value="AAA"/>
    <property type="match status" value="1"/>
</dbReference>
<evidence type="ECO:0000256" key="1">
    <source>
        <dbReference type="ARBA" id="ARBA00022741"/>
    </source>
</evidence>
<dbReference type="InterPro" id="IPR058031">
    <property type="entry name" value="AAA_lid_NorR"/>
</dbReference>
<dbReference type="InterPro" id="IPR025662">
    <property type="entry name" value="Sigma_54_int_dom_ATP-bd_1"/>
</dbReference>
<dbReference type="EMBL" id="CP030850">
    <property type="protein sequence ID" value="AXE21099.1"/>
    <property type="molecule type" value="Genomic_DNA"/>
</dbReference>
<accession>A0A344TR28</accession>
<dbReference type="SUPFAM" id="SSF52540">
    <property type="entry name" value="P-loop containing nucleoside triphosphate hydrolases"/>
    <property type="match status" value="1"/>
</dbReference>
<evidence type="ECO:0000256" key="2">
    <source>
        <dbReference type="ARBA" id="ARBA00022840"/>
    </source>
</evidence>
<dbReference type="PROSITE" id="PS00676">
    <property type="entry name" value="SIGMA54_INTERACT_2"/>
    <property type="match status" value="1"/>
</dbReference>
<evidence type="ECO:0000313" key="5">
    <source>
        <dbReference type="Proteomes" id="UP000251993"/>
    </source>
</evidence>
<dbReference type="SMART" id="SM00382">
    <property type="entry name" value="AAA"/>
    <property type="match status" value="1"/>
</dbReference>
<protein>
    <submittedName>
        <fullName evidence="4">Sigma-54-dependent Fis family transcriptional regulator</fullName>
    </submittedName>
</protein>
<dbReference type="FunFam" id="3.40.50.300:FF:000006">
    <property type="entry name" value="DNA-binding transcriptional regulator NtrC"/>
    <property type="match status" value="1"/>
</dbReference>
<dbReference type="GO" id="GO:0005524">
    <property type="term" value="F:ATP binding"/>
    <property type="evidence" value="ECO:0007669"/>
    <property type="project" value="UniProtKB-KW"/>
</dbReference>
<dbReference type="InterPro" id="IPR027417">
    <property type="entry name" value="P-loop_NTPase"/>
</dbReference>